<dbReference type="InterPro" id="IPR036249">
    <property type="entry name" value="Thioredoxin-like_sf"/>
</dbReference>
<dbReference type="PANTHER" id="PTHR13887:SF33">
    <property type="entry name" value="ISOMERASE"/>
    <property type="match status" value="1"/>
</dbReference>
<evidence type="ECO:0000313" key="2">
    <source>
        <dbReference type="EMBL" id="MFD2760282.1"/>
    </source>
</evidence>
<feature type="domain" description="DSBA-like thioredoxin" evidence="1">
    <location>
        <begin position="5"/>
        <end position="191"/>
    </location>
</feature>
<dbReference type="InterPro" id="IPR001853">
    <property type="entry name" value="DSBA-like_thioredoxin_dom"/>
</dbReference>
<dbReference type="SUPFAM" id="SSF52833">
    <property type="entry name" value="Thioredoxin-like"/>
    <property type="match status" value="1"/>
</dbReference>
<evidence type="ECO:0000259" key="1">
    <source>
        <dbReference type="Pfam" id="PF01323"/>
    </source>
</evidence>
<proteinExistence type="predicted"/>
<dbReference type="Gene3D" id="3.40.30.10">
    <property type="entry name" value="Glutaredoxin"/>
    <property type="match status" value="1"/>
</dbReference>
<dbReference type="InterPro" id="IPR011767">
    <property type="entry name" value="GLR_AS"/>
</dbReference>
<evidence type="ECO:0000313" key="3">
    <source>
        <dbReference type="Proteomes" id="UP001597502"/>
    </source>
</evidence>
<dbReference type="PANTHER" id="PTHR13887">
    <property type="entry name" value="GLUTATHIONE S-TRANSFERASE KAPPA"/>
    <property type="match status" value="1"/>
</dbReference>
<organism evidence="2 3">
    <name type="scientific">Lentibacillus juripiscarius</name>
    <dbReference type="NCBI Taxonomy" id="257446"/>
    <lineage>
        <taxon>Bacteria</taxon>
        <taxon>Bacillati</taxon>
        <taxon>Bacillota</taxon>
        <taxon>Bacilli</taxon>
        <taxon>Bacillales</taxon>
        <taxon>Bacillaceae</taxon>
        <taxon>Lentibacillus</taxon>
    </lineage>
</organism>
<dbReference type="EMBL" id="JBHUNA010000007">
    <property type="protein sequence ID" value="MFD2760282.1"/>
    <property type="molecule type" value="Genomic_DNA"/>
</dbReference>
<keyword evidence="3" id="KW-1185">Reference proteome</keyword>
<accession>A0ABW5V6I5</accession>
<dbReference type="CDD" id="cd03024">
    <property type="entry name" value="DsbA_FrnE"/>
    <property type="match status" value="1"/>
</dbReference>
<reference evidence="3" key="1">
    <citation type="journal article" date="2019" name="Int. J. Syst. Evol. Microbiol.">
        <title>The Global Catalogue of Microorganisms (GCM) 10K type strain sequencing project: providing services to taxonomists for standard genome sequencing and annotation.</title>
        <authorList>
            <consortium name="The Broad Institute Genomics Platform"/>
            <consortium name="The Broad Institute Genome Sequencing Center for Infectious Disease"/>
            <person name="Wu L."/>
            <person name="Ma J."/>
        </authorList>
    </citation>
    <scope>NUCLEOTIDE SEQUENCE [LARGE SCALE GENOMIC DNA]</scope>
    <source>
        <strain evidence="3">TISTR 1535</strain>
    </source>
</reference>
<sequence>MPVKINVYSDYVCPFCFIAEAPLEEAIKGKDVEVEWMPFELRPYPAETLKPEGDYLQSTWENSVYPMAEHFGVKIVLPRVSPQPYTHLAFEGYQYAKELGKGNVYNQRVLTAFFQEEQDIGDIDVLTKLAGELGLDQQEYREALETRKYKDSHQKALEHAYQEASIQAVPTFIIGETEVKGMRSKADLEEIIDNELSKQKKEFNFEGMVCGPDGCS</sequence>
<dbReference type="PROSITE" id="PS00195">
    <property type="entry name" value="GLUTAREDOXIN_1"/>
    <property type="match status" value="1"/>
</dbReference>
<dbReference type="Proteomes" id="UP001597502">
    <property type="component" value="Unassembled WGS sequence"/>
</dbReference>
<dbReference type="Pfam" id="PF01323">
    <property type="entry name" value="DSBA"/>
    <property type="match status" value="1"/>
</dbReference>
<name>A0ABW5V6I5_9BACI</name>
<gene>
    <name evidence="2" type="ORF">ACFSUO_04740</name>
</gene>
<dbReference type="RefSeq" id="WP_382391599.1">
    <property type="nucleotide sequence ID" value="NZ_JBHUNA010000007.1"/>
</dbReference>
<protein>
    <submittedName>
        <fullName evidence="2">DsbA family protein</fullName>
    </submittedName>
</protein>
<comment type="caution">
    <text evidence="2">The sequence shown here is derived from an EMBL/GenBank/DDBJ whole genome shotgun (WGS) entry which is preliminary data.</text>
</comment>